<dbReference type="EMBL" id="BAABDI010000018">
    <property type="protein sequence ID" value="GAA3979991.1"/>
    <property type="molecule type" value="Genomic_DNA"/>
</dbReference>
<dbReference type="RefSeq" id="WP_345125147.1">
    <property type="nucleotide sequence ID" value="NZ_BAABDI010000018.1"/>
</dbReference>
<evidence type="ECO:0000313" key="1">
    <source>
        <dbReference type="EMBL" id="GAA3979991.1"/>
    </source>
</evidence>
<accession>A0ABP7QCG1</accession>
<gene>
    <name evidence="1" type="ORF">GCM10022407_26530</name>
</gene>
<keyword evidence="2" id="KW-1185">Reference proteome</keyword>
<evidence type="ECO:0008006" key="3">
    <source>
        <dbReference type="Google" id="ProtNLM"/>
    </source>
</evidence>
<protein>
    <recommendedName>
        <fullName evidence="3">RadC-like JAB domain-containing protein</fullName>
    </recommendedName>
</protein>
<evidence type="ECO:0000313" key="2">
    <source>
        <dbReference type="Proteomes" id="UP001501556"/>
    </source>
</evidence>
<sequence>METPLDMPGTQQVRPFHFFDAQHHPTRCDLVVHLAHGWAIATELPQSGHAGINQCPHTLAAKICGEYDVDPAALVLLVRYAYPDADSYFVVHFIQGDRDLFNGFTFFGPSREPLDPD</sequence>
<comment type="caution">
    <text evidence="1">The sequence shown here is derived from an EMBL/GenBank/DDBJ whole genome shotgun (WGS) entry which is preliminary data.</text>
</comment>
<reference evidence="2" key="1">
    <citation type="journal article" date="2019" name="Int. J. Syst. Evol. Microbiol.">
        <title>The Global Catalogue of Microorganisms (GCM) 10K type strain sequencing project: providing services to taxonomists for standard genome sequencing and annotation.</title>
        <authorList>
            <consortium name="The Broad Institute Genomics Platform"/>
            <consortium name="The Broad Institute Genome Sequencing Center for Infectious Disease"/>
            <person name="Wu L."/>
            <person name="Ma J."/>
        </authorList>
    </citation>
    <scope>NUCLEOTIDE SEQUENCE [LARGE SCALE GENOMIC DNA]</scope>
    <source>
        <strain evidence="2">JCM 17217</strain>
    </source>
</reference>
<dbReference type="Proteomes" id="UP001501556">
    <property type="component" value="Unassembled WGS sequence"/>
</dbReference>
<organism evidence="1 2">
    <name type="scientific">Hymenobacter antarcticus</name>
    <dbReference type="NCBI Taxonomy" id="486270"/>
    <lineage>
        <taxon>Bacteria</taxon>
        <taxon>Pseudomonadati</taxon>
        <taxon>Bacteroidota</taxon>
        <taxon>Cytophagia</taxon>
        <taxon>Cytophagales</taxon>
        <taxon>Hymenobacteraceae</taxon>
        <taxon>Hymenobacter</taxon>
    </lineage>
</organism>
<name>A0ABP7QCG1_9BACT</name>
<proteinExistence type="predicted"/>